<feature type="compositionally biased region" description="Low complexity" evidence="1">
    <location>
        <begin position="14"/>
        <end position="34"/>
    </location>
</feature>
<evidence type="ECO:0000313" key="3">
    <source>
        <dbReference type="Proteomes" id="UP001164693"/>
    </source>
</evidence>
<keyword evidence="3" id="KW-1185">Reference proteome</keyword>
<dbReference type="EMBL" id="CP097463">
    <property type="protein sequence ID" value="WAX57413.1"/>
    <property type="molecule type" value="Genomic_DNA"/>
</dbReference>
<sequence length="361" mass="37251">MADTTRRPRKSAPRSRTATRTATADRAPSRGAPVAAAATVTAPVVPSPMRAAPVTAAPLAAGLPVGLGTATLGADVSGQLKAVAPTFGQVLGSVGQGVADSQTALDKGVIDTVKDLADTKITVVTDVIQHLNDDGEPDPSLTQLVSTDLSVLNFFTPTVHEWKRVALSMDLSVGAFSETDGLTFNAEQQGGGVGGVGLFWGFLGIGYDYNYDDQQSFERSHEQESSWSAGEVRIDAILGPRQTGKFPIPSQVSVGPQIVFAQGAVKETPVAGAGINRSIDVLVSVLKAAGDPNPNKALTVDAGPLRTSFSTTAPFTGSQTNAEGNVQVSIIRNVPNAGTGPVKVPVLVRLGALTQTFTLTI</sequence>
<dbReference type="RefSeq" id="WP_269443952.1">
    <property type="nucleotide sequence ID" value="NZ_CP097463.1"/>
</dbReference>
<evidence type="ECO:0000256" key="1">
    <source>
        <dbReference type="SAM" id="MobiDB-lite"/>
    </source>
</evidence>
<dbReference type="Proteomes" id="UP001164693">
    <property type="component" value="Chromosome"/>
</dbReference>
<reference evidence="2" key="1">
    <citation type="submission" date="2022-05" db="EMBL/GenBank/DDBJ databases">
        <title>Jatrophihabitans sp. SB3-54 whole genome sequence.</title>
        <authorList>
            <person name="Suh M.K."/>
            <person name="Eom M.K."/>
            <person name="Kim J.S."/>
            <person name="Kim H.S."/>
            <person name="Do H.E."/>
            <person name="Shin Y.K."/>
            <person name="Lee J.-S."/>
        </authorList>
    </citation>
    <scope>NUCLEOTIDE SEQUENCE</scope>
    <source>
        <strain evidence="2">SB3-54</strain>
    </source>
</reference>
<gene>
    <name evidence="2" type="ORF">M6B22_01275</name>
</gene>
<name>A0ABY7JXX9_9ACTN</name>
<accession>A0ABY7JXX9</accession>
<organism evidence="2 3">
    <name type="scientific">Jatrophihabitans cynanchi</name>
    <dbReference type="NCBI Taxonomy" id="2944128"/>
    <lineage>
        <taxon>Bacteria</taxon>
        <taxon>Bacillati</taxon>
        <taxon>Actinomycetota</taxon>
        <taxon>Actinomycetes</taxon>
        <taxon>Jatrophihabitantales</taxon>
        <taxon>Jatrophihabitantaceae</taxon>
        <taxon>Jatrophihabitans</taxon>
    </lineage>
</organism>
<protein>
    <submittedName>
        <fullName evidence="2">Uncharacterized protein</fullName>
    </submittedName>
</protein>
<evidence type="ECO:0000313" key="2">
    <source>
        <dbReference type="EMBL" id="WAX57413.1"/>
    </source>
</evidence>
<proteinExistence type="predicted"/>
<feature type="region of interest" description="Disordered" evidence="1">
    <location>
        <begin position="1"/>
        <end position="34"/>
    </location>
</feature>